<evidence type="ECO:0000256" key="5">
    <source>
        <dbReference type="PROSITE-ProRule" id="PRU00169"/>
    </source>
</evidence>
<dbReference type="SUPFAM" id="SSF63829">
    <property type="entry name" value="Calcium-dependent phosphotriesterase"/>
    <property type="match status" value="3"/>
</dbReference>
<dbReference type="InterPro" id="IPR013783">
    <property type="entry name" value="Ig-like_fold"/>
</dbReference>
<dbReference type="FunFam" id="3.30.565.10:FF:000010">
    <property type="entry name" value="Sensor histidine kinase RcsC"/>
    <property type="match status" value="1"/>
</dbReference>
<dbReference type="CDD" id="cd17546">
    <property type="entry name" value="REC_hyHK_CKI1_RcsC-like"/>
    <property type="match status" value="1"/>
</dbReference>
<feature type="domain" description="Histidine kinase" evidence="7">
    <location>
        <begin position="851"/>
        <end position="1070"/>
    </location>
</feature>
<keyword evidence="6" id="KW-0812">Transmembrane</keyword>
<proteinExistence type="predicted"/>
<dbReference type="InterPro" id="IPR001789">
    <property type="entry name" value="Sig_transdc_resp-reg_receiver"/>
</dbReference>
<dbReference type="InterPro" id="IPR015943">
    <property type="entry name" value="WD40/YVTN_repeat-like_dom_sf"/>
</dbReference>
<dbReference type="Pfam" id="PF07494">
    <property type="entry name" value="Reg_prop"/>
    <property type="match status" value="2"/>
</dbReference>
<dbReference type="InterPro" id="IPR004358">
    <property type="entry name" value="Sig_transdc_His_kin-like_C"/>
</dbReference>
<dbReference type="GO" id="GO:0000155">
    <property type="term" value="F:phosphorelay sensor kinase activity"/>
    <property type="evidence" value="ECO:0007669"/>
    <property type="project" value="InterPro"/>
</dbReference>
<reference evidence="9" key="1">
    <citation type="submission" date="2020-07" db="EMBL/GenBank/DDBJ databases">
        <authorList>
            <person name="Pothier F. J."/>
        </authorList>
    </citation>
    <scope>NUCLEOTIDE SEQUENCE</scope>
    <source>
        <strain evidence="9">CFBP 8129</strain>
    </source>
</reference>
<keyword evidence="3 5" id="KW-0597">Phosphoprotein</keyword>
<dbReference type="InterPro" id="IPR005467">
    <property type="entry name" value="His_kinase_dom"/>
</dbReference>
<dbReference type="Gene3D" id="2.60.40.10">
    <property type="entry name" value="Immunoglobulins"/>
    <property type="match status" value="1"/>
</dbReference>
<dbReference type="EMBL" id="LR828253">
    <property type="protein sequence ID" value="CAD0316538.1"/>
    <property type="molecule type" value="Genomic_DNA"/>
</dbReference>
<dbReference type="CDD" id="cd16922">
    <property type="entry name" value="HATPase_EvgS-ArcB-TorS-like"/>
    <property type="match status" value="1"/>
</dbReference>
<dbReference type="FunFam" id="1.10.287.130:FF:000028">
    <property type="entry name" value="Hybrid signal transduction histidine kinase"/>
    <property type="match status" value="1"/>
</dbReference>
<dbReference type="InterPro" id="IPR011123">
    <property type="entry name" value="Y_Y_Y"/>
</dbReference>
<dbReference type="SMART" id="SM00387">
    <property type="entry name" value="HATPase_c"/>
    <property type="match status" value="1"/>
</dbReference>
<feature type="modified residue" description="4-aspartylphosphate" evidence="5">
    <location>
        <position position="1141"/>
    </location>
</feature>
<accession>A0A6V7CIM1</accession>
<dbReference type="InterPro" id="IPR003661">
    <property type="entry name" value="HisK_dim/P_dom"/>
</dbReference>
<keyword evidence="6" id="KW-0472">Membrane</keyword>
<keyword evidence="6" id="KW-1133">Transmembrane helix</keyword>
<dbReference type="EC" id="2.7.13.3" evidence="2"/>
<dbReference type="SMART" id="SM00448">
    <property type="entry name" value="REC"/>
    <property type="match status" value="1"/>
</dbReference>
<organism evidence="9">
    <name type="scientific">Xanthomonas hortorum pv. gardneri</name>
    <dbReference type="NCBI Taxonomy" id="2754056"/>
    <lineage>
        <taxon>Bacteria</taxon>
        <taxon>Pseudomonadati</taxon>
        <taxon>Pseudomonadota</taxon>
        <taxon>Gammaproteobacteria</taxon>
        <taxon>Lysobacterales</taxon>
        <taxon>Lysobacteraceae</taxon>
        <taxon>Xanthomonas</taxon>
    </lineage>
</organism>
<dbReference type="SMART" id="SM00388">
    <property type="entry name" value="HisKA"/>
    <property type="match status" value="1"/>
</dbReference>
<dbReference type="InterPro" id="IPR003594">
    <property type="entry name" value="HATPase_dom"/>
</dbReference>
<dbReference type="EMBL" id="LR828253">
    <property type="protein sequence ID" value="CAD0316552.1"/>
    <property type="molecule type" value="Genomic_DNA"/>
</dbReference>
<evidence type="ECO:0000256" key="2">
    <source>
        <dbReference type="ARBA" id="ARBA00012438"/>
    </source>
</evidence>
<keyword evidence="9" id="KW-0808">Transferase</keyword>
<feature type="domain" description="Response regulatory" evidence="8">
    <location>
        <begin position="1092"/>
        <end position="1206"/>
    </location>
</feature>
<evidence type="ECO:0000256" key="4">
    <source>
        <dbReference type="ARBA" id="ARBA00023012"/>
    </source>
</evidence>
<dbReference type="PANTHER" id="PTHR43547">
    <property type="entry name" value="TWO-COMPONENT HISTIDINE KINASE"/>
    <property type="match status" value="1"/>
</dbReference>
<dbReference type="Pfam" id="PF00072">
    <property type="entry name" value="Response_reg"/>
    <property type="match status" value="1"/>
</dbReference>
<dbReference type="InterPro" id="IPR011006">
    <property type="entry name" value="CheY-like_superfamily"/>
</dbReference>
<evidence type="ECO:0000259" key="7">
    <source>
        <dbReference type="PROSITE" id="PS50109"/>
    </source>
</evidence>
<dbReference type="PANTHER" id="PTHR43547:SF2">
    <property type="entry name" value="HYBRID SIGNAL TRANSDUCTION HISTIDINE KINASE C"/>
    <property type="match status" value="1"/>
</dbReference>
<dbReference type="SUPFAM" id="SSF55874">
    <property type="entry name" value="ATPase domain of HSP90 chaperone/DNA topoisomerase II/histidine kinase"/>
    <property type="match status" value="1"/>
</dbReference>
<evidence type="ECO:0000256" key="3">
    <source>
        <dbReference type="ARBA" id="ARBA00022553"/>
    </source>
</evidence>
<dbReference type="InterPro" id="IPR011110">
    <property type="entry name" value="Reg_prop"/>
</dbReference>
<gene>
    <name evidence="9" type="primary">rcsC_9</name>
    <name evidence="9" type="ORF">CFBP8129_13600</name>
</gene>
<dbReference type="Pfam" id="PF02518">
    <property type="entry name" value="HATPase_c"/>
    <property type="match status" value="1"/>
</dbReference>
<feature type="transmembrane region" description="Helical" evidence="6">
    <location>
        <begin position="793"/>
        <end position="818"/>
    </location>
</feature>
<dbReference type="PRINTS" id="PR00344">
    <property type="entry name" value="BCTRLSENSOR"/>
</dbReference>
<dbReference type="Gene3D" id="2.130.10.10">
    <property type="entry name" value="YVTN repeat-like/Quinoprotein amine dehydrogenase"/>
    <property type="match status" value="3"/>
</dbReference>
<dbReference type="CDD" id="cd00082">
    <property type="entry name" value="HisKA"/>
    <property type="match status" value="1"/>
</dbReference>
<dbReference type="Pfam" id="PF00512">
    <property type="entry name" value="HisKA"/>
    <property type="match status" value="1"/>
</dbReference>
<dbReference type="InterPro" id="IPR036097">
    <property type="entry name" value="HisK_dim/P_sf"/>
</dbReference>
<dbReference type="SUPFAM" id="SSF52172">
    <property type="entry name" value="CheY-like"/>
    <property type="match status" value="1"/>
</dbReference>
<dbReference type="PROSITE" id="PS50109">
    <property type="entry name" value="HIS_KIN"/>
    <property type="match status" value="1"/>
</dbReference>
<sequence>MNRSRLARVWRGPHYAENCSEMFMLRQRLFPNFRRIFAGLCFWLLIAVLPALAFANVPITPVPVQLTVADGLPSNTINDFAEDKYGYLWLASADGLARFDGRSYRIWRMEEGLTDNFVWAVSVDSNDGVWVGFENGGAGLLDAKKRAFKRLADPRFPEFSRSSVWAIAQTPEHDIWFGTSRDGLYRLRADGSMQRFTFAEDDVHSLPGNSISALRVTPDGSLWVGGSSGIARWAGNKFERVLLPGDTQSSNGLRLDSSGTLWVTDGNYNLYRLDSNGKFIAQPWQERDGDKRVIGMLLRDRAGRYWLDTMSGLGISNGNEVRNVPVYSLSVRGLVKPNWASAYEDREGGLWFAGLNGGLWHLRPNWDTFAVLSYQIDDPQSMANPSLKVAAASSSGGFWIAGTRGALERLDPASGKLERHMRTIYELRWPTSLIESQSGYVWIGLPKSLVRYDPRTEQSKRWPLSTGASPDGYDTPERIALDTLNQLWIYMTKAGFQIRDGNGRFIRQIAHGSHGLDTSNVYDLRLGPDGQMWLASSTGLRRWDARMDSFVPIPGAPSSTNYVFRFTDAGIVWIGLMGELRRYLWDGTQLKHLDTIDGKQEFPMVAPNGLVVDADGVAWVSSSRGLIRVDPASRMVRVYGMHDGLPNQQFQDNTLVQSIGGQILGGTPDGALLFDPSTMRPNTRRPPLLIERVGLRRGERGLDVTGMEPLQMQDDDRDLHIVARLLSLSDSDSNSYRFRLSGYDPDWIDVGPSGERLFSRLPAGKYTLEVQGRTGDGIWSQSQFLRFQVLPPWWLAPWGLVFLGLLTLCVIAAAVLLYRRRLRRLNAWQLAVHKQELAEQGSLAKTRFLATLGHEVRTPMTGVLGMSELLLKTSLDNKQRSYTESIRRAGAHLLRLVNDALDLARIESGRLELDLQPFSVRQLVAEVEGLMAPLAQERGLRFSLEVGLLGDITASGDVTRIRQILLNLLSNAIKFTERGVVGLKLTTLGSYQGLRFEVADTGPGINAEQKARLFQRFEQGDGARTTSRYGGSGLGLAICQELALAMGGHVEVISRLGAGTRFVVDLPLRWVASNATLDSEVERVSAAIDPLRILLVEDDPTIAEVIVGLLRSQGHSVVHAPHGLAALTEAADNTFDLALLDLDLPGLDGFALARQLRVFGYDMPLVAVTARADEAAEPTAEQAGFDSFLRKPLTGDMLANTIADALRRKLPREDG</sequence>
<dbReference type="InterPro" id="IPR036890">
    <property type="entry name" value="HATPase_C_sf"/>
</dbReference>
<evidence type="ECO:0000256" key="6">
    <source>
        <dbReference type="SAM" id="Phobius"/>
    </source>
</evidence>
<keyword evidence="4" id="KW-0902">Two-component regulatory system</keyword>
<dbReference type="Pfam" id="PF07495">
    <property type="entry name" value="Y_Y_Y"/>
    <property type="match status" value="1"/>
</dbReference>
<evidence type="ECO:0000313" key="9">
    <source>
        <dbReference type="EMBL" id="CAD0316538.1"/>
    </source>
</evidence>
<comment type="catalytic activity">
    <reaction evidence="1">
        <text>ATP + protein L-histidine = ADP + protein N-phospho-L-histidine.</text>
        <dbReference type="EC" id="2.7.13.3"/>
    </reaction>
</comment>
<dbReference type="Gene3D" id="3.30.565.10">
    <property type="entry name" value="Histidine kinase-like ATPase, C-terminal domain"/>
    <property type="match status" value="1"/>
</dbReference>
<dbReference type="Gene3D" id="3.40.50.2300">
    <property type="match status" value="1"/>
</dbReference>
<dbReference type="SUPFAM" id="SSF47384">
    <property type="entry name" value="Homodimeric domain of signal transducing histidine kinase"/>
    <property type="match status" value="1"/>
</dbReference>
<dbReference type="Gene3D" id="1.10.287.130">
    <property type="match status" value="1"/>
</dbReference>
<evidence type="ECO:0000259" key="8">
    <source>
        <dbReference type="PROSITE" id="PS50110"/>
    </source>
</evidence>
<protein>
    <recommendedName>
        <fullName evidence="2">histidine kinase</fullName>
        <ecNumber evidence="2">2.7.13.3</ecNumber>
    </recommendedName>
</protein>
<dbReference type="FunFam" id="3.40.50.2300:FF:000323">
    <property type="entry name" value="Hybrid sensor histidine kinase/response regulator"/>
    <property type="match status" value="1"/>
</dbReference>
<evidence type="ECO:0000256" key="1">
    <source>
        <dbReference type="ARBA" id="ARBA00000085"/>
    </source>
</evidence>
<keyword evidence="9" id="KW-0418">Kinase</keyword>
<dbReference type="PROSITE" id="PS50110">
    <property type="entry name" value="RESPONSE_REGULATORY"/>
    <property type="match status" value="1"/>
</dbReference>
<dbReference type="AlphaFoldDB" id="A0A6V7CIM1"/>
<name>A0A6V7CIM1_9XANT</name>